<name>A0ABW4VAP0_9MICO</name>
<evidence type="ECO:0000256" key="2">
    <source>
        <dbReference type="ARBA" id="ARBA00022692"/>
    </source>
</evidence>
<evidence type="ECO:0000256" key="4">
    <source>
        <dbReference type="ARBA" id="ARBA00023136"/>
    </source>
</evidence>
<dbReference type="InterPro" id="IPR026004">
    <property type="entry name" value="Septum_form"/>
</dbReference>
<evidence type="ECO:0000313" key="8">
    <source>
        <dbReference type="EMBL" id="MFD2026395.1"/>
    </source>
</evidence>
<accession>A0ABW4VAP0</accession>
<evidence type="ECO:0000313" key="9">
    <source>
        <dbReference type="Proteomes" id="UP001597338"/>
    </source>
</evidence>
<keyword evidence="4 6" id="KW-0472">Membrane</keyword>
<feature type="compositionally biased region" description="Low complexity" evidence="5">
    <location>
        <begin position="14"/>
        <end position="42"/>
    </location>
</feature>
<evidence type="ECO:0000256" key="1">
    <source>
        <dbReference type="ARBA" id="ARBA00004370"/>
    </source>
</evidence>
<gene>
    <name evidence="8" type="ORF">ACFSL2_12830</name>
</gene>
<feature type="transmembrane region" description="Helical" evidence="6">
    <location>
        <begin position="158"/>
        <end position="182"/>
    </location>
</feature>
<feature type="region of interest" description="Disordered" evidence="5">
    <location>
        <begin position="1"/>
        <end position="111"/>
    </location>
</feature>
<reference evidence="9" key="1">
    <citation type="journal article" date="2019" name="Int. J. Syst. Evol. Microbiol.">
        <title>The Global Catalogue of Microorganisms (GCM) 10K type strain sequencing project: providing services to taxonomists for standard genome sequencing and annotation.</title>
        <authorList>
            <consortium name="The Broad Institute Genomics Platform"/>
            <consortium name="The Broad Institute Genome Sequencing Center for Infectious Disease"/>
            <person name="Wu L."/>
            <person name="Ma J."/>
        </authorList>
    </citation>
    <scope>NUCLEOTIDE SEQUENCE [LARGE SCALE GENOMIC DNA]</scope>
    <source>
        <strain evidence="9">CCM 7043</strain>
    </source>
</reference>
<evidence type="ECO:0000256" key="5">
    <source>
        <dbReference type="SAM" id="MobiDB-lite"/>
    </source>
</evidence>
<feature type="domain" description="Septum formation-related" evidence="7">
    <location>
        <begin position="292"/>
        <end position="398"/>
    </location>
</feature>
<evidence type="ECO:0000256" key="6">
    <source>
        <dbReference type="SAM" id="Phobius"/>
    </source>
</evidence>
<sequence>MADTKQTPGEEPEAVATAAEPATETAPEKAAAQATETPAQDADGGEADGGDADGGEADAGDATDDEVLPAEPDNEPDSGPDSEPDAEPDAEPDNEPDAEPDAPDDQPAGPSSTRLGWVVAAFLFFWPLAIPALVLSMRTAEANGIGNARRARKSSVRALDFALGAVVIGALGIVGLAVGIAAAPTYASSLPAGFVSTARSFVPPALAGPLGIAQPDAGAELAAPSSSPTPSEDPYATADPYAPEPGSQSPGDGPVALPTPGAGGPAGATDEPTPQTDSAATAGAEIPDLAVGDCFDTAATSGQTTLYRIPVVACTTAHGGEIYAETTAPDSLAKDGATPSQQALWDAADAYCYPEFTKFVGMRWAQSELRYWPIAPSEQSWAEGDRRILCVVESEQPVTGTLEGAER</sequence>
<dbReference type="PANTHER" id="PTHR14768">
    <property type="entry name" value="UPF0338 PROTEIN"/>
    <property type="match status" value="1"/>
</dbReference>
<feature type="compositionally biased region" description="Acidic residues" evidence="5">
    <location>
        <begin position="43"/>
        <end position="104"/>
    </location>
</feature>
<keyword evidence="3 6" id="KW-1133">Transmembrane helix</keyword>
<dbReference type="Pfam" id="PF04505">
    <property type="entry name" value="CD225"/>
    <property type="match status" value="1"/>
</dbReference>
<protein>
    <submittedName>
        <fullName evidence="8">Septum formation family protein</fullName>
    </submittedName>
</protein>
<comment type="subcellular location">
    <subcellularLocation>
        <location evidence="1">Membrane</location>
    </subcellularLocation>
</comment>
<organism evidence="8 9">
    <name type="scientific">Promicromonospora aerolata</name>
    <dbReference type="NCBI Taxonomy" id="195749"/>
    <lineage>
        <taxon>Bacteria</taxon>
        <taxon>Bacillati</taxon>
        <taxon>Actinomycetota</taxon>
        <taxon>Actinomycetes</taxon>
        <taxon>Micrococcales</taxon>
        <taxon>Promicromonosporaceae</taxon>
        <taxon>Promicromonospora</taxon>
    </lineage>
</organism>
<keyword evidence="9" id="KW-1185">Reference proteome</keyword>
<dbReference type="PANTHER" id="PTHR14768:SF6">
    <property type="match status" value="1"/>
</dbReference>
<feature type="transmembrane region" description="Helical" evidence="6">
    <location>
        <begin position="115"/>
        <end position="137"/>
    </location>
</feature>
<evidence type="ECO:0000259" key="7">
    <source>
        <dbReference type="Pfam" id="PF13845"/>
    </source>
</evidence>
<dbReference type="EMBL" id="JBHUHF010000001">
    <property type="protein sequence ID" value="MFD2026395.1"/>
    <property type="molecule type" value="Genomic_DNA"/>
</dbReference>
<comment type="caution">
    <text evidence="8">The sequence shown here is derived from an EMBL/GenBank/DDBJ whole genome shotgun (WGS) entry which is preliminary data.</text>
</comment>
<proteinExistence type="predicted"/>
<dbReference type="InterPro" id="IPR007593">
    <property type="entry name" value="CD225/Dispanin_fam"/>
</dbReference>
<feature type="region of interest" description="Disordered" evidence="5">
    <location>
        <begin position="219"/>
        <end position="280"/>
    </location>
</feature>
<evidence type="ECO:0000256" key="3">
    <source>
        <dbReference type="ARBA" id="ARBA00022989"/>
    </source>
</evidence>
<dbReference type="Proteomes" id="UP001597338">
    <property type="component" value="Unassembled WGS sequence"/>
</dbReference>
<dbReference type="RefSeq" id="WP_377198237.1">
    <property type="nucleotide sequence ID" value="NZ_JBHUHF010000001.1"/>
</dbReference>
<keyword evidence="2 6" id="KW-0812">Transmembrane</keyword>
<dbReference type="Pfam" id="PF13845">
    <property type="entry name" value="Septum_form"/>
    <property type="match status" value="1"/>
</dbReference>